<feature type="compositionally biased region" description="Basic and acidic residues" evidence="7">
    <location>
        <begin position="189"/>
        <end position="201"/>
    </location>
</feature>
<feature type="compositionally biased region" description="Basic and acidic residues" evidence="7">
    <location>
        <begin position="208"/>
        <end position="219"/>
    </location>
</feature>
<dbReference type="CDD" id="cd12285">
    <property type="entry name" value="RRM3_RBM39_like"/>
    <property type="match status" value="1"/>
</dbReference>
<dbReference type="InterPro" id="IPR000504">
    <property type="entry name" value="RRM_dom"/>
</dbReference>
<feature type="region of interest" description="Disordered" evidence="7">
    <location>
        <begin position="98"/>
        <end position="129"/>
    </location>
</feature>
<dbReference type="PANTHER" id="PTHR15608">
    <property type="entry name" value="SPLICING FACTOR U2AF-ASSOCIATED PROTEIN 2"/>
    <property type="match status" value="1"/>
</dbReference>
<accession>A0A2T7E4U8</accession>
<keyword evidence="10" id="KW-1185">Reference proteome</keyword>
<keyword evidence="5" id="KW-0508">mRNA splicing</keyword>
<evidence type="ECO:0000256" key="5">
    <source>
        <dbReference type="ARBA" id="ARBA00023187"/>
    </source>
</evidence>
<proteinExistence type="inferred from homology"/>
<dbReference type="InterPro" id="IPR012677">
    <property type="entry name" value="Nucleotide-bd_a/b_plait_sf"/>
</dbReference>
<dbReference type="SUPFAM" id="SSF55277">
    <property type="entry name" value="GYF domain"/>
    <property type="match status" value="1"/>
</dbReference>
<evidence type="ECO:0000313" key="10">
    <source>
        <dbReference type="Proteomes" id="UP000244336"/>
    </source>
</evidence>
<evidence type="ECO:0000256" key="1">
    <source>
        <dbReference type="ARBA" id="ARBA00007747"/>
    </source>
</evidence>
<dbReference type="InterPro" id="IPR025640">
    <property type="entry name" value="GYF_2"/>
</dbReference>
<reference evidence="9 10" key="1">
    <citation type="submission" date="2018-04" db="EMBL/GenBank/DDBJ databases">
        <title>WGS assembly of Panicum hallii var. hallii HAL2.</title>
        <authorList>
            <person name="Lovell J."/>
            <person name="Jenkins J."/>
            <person name="Lowry D."/>
            <person name="Mamidi S."/>
            <person name="Sreedasyam A."/>
            <person name="Weng X."/>
            <person name="Barry K."/>
            <person name="Bonette J."/>
            <person name="Campitelli B."/>
            <person name="Daum C."/>
            <person name="Gordon S."/>
            <person name="Gould B."/>
            <person name="Lipzen A."/>
            <person name="MacQueen A."/>
            <person name="Palacio-Mejia J."/>
            <person name="Plott C."/>
            <person name="Shakirov E."/>
            <person name="Shu S."/>
            <person name="Yoshinaga Y."/>
            <person name="Zane M."/>
            <person name="Rokhsar D."/>
            <person name="Grimwood J."/>
            <person name="Schmutz J."/>
            <person name="Juenger T."/>
        </authorList>
    </citation>
    <scope>NUCLEOTIDE SEQUENCE [LARGE SCALE GENOMIC DNA]</scope>
    <source>
        <strain evidence="10">cv. HAL2</strain>
    </source>
</reference>
<dbReference type="Gene3D" id="3.30.70.330">
    <property type="match status" value="2"/>
</dbReference>
<dbReference type="InterPro" id="IPR034393">
    <property type="entry name" value="TatSF1-like"/>
</dbReference>
<keyword evidence="2" id="KW-0507">mRNA processing</keyword>
<organism evidence="9 10">
    <name type="scientific">Panicum hallii var. hallii</name>
    <dbReference type="NCBI Taxonomy" id="1504633"/>
    <lineage>
        <taxon>Eukaryota</taxon>
        <taxon>Viridiplantae</taxon>
        <taxon>Streptophyta</taxon>
        <taxon>Embryophyta</taxon>
        <taxon>Tracheophyta</taxon>
        <taxon>Spermatophyta</taxon>
        <taxon>Magnoliopsida</taxon>
        <taxon>Liliopsida</taxon>
        <taxon>Poales</taxon>
        <taxon>Poaceae</taxon>
        <taxon>PACMAD clade</taxon>
        <taxon>Panicoideae</taxon>
        <taxon>Panicodae</taxon>
        <taxon>Paniceae</taxon>
        <taxon>Panicinae</taxon>
        <taxon>Panicum</taxon>
        <taxon>Panicum sect. Panicum</taxon>
    </lineage>
</organism>
<dbReference type="InterPro" id="IPR035979">
    <property type="entry name" value="RBD_domain_sf"/>
</dbReference>
<feature type="region of interest" description="Disordered" evidence="7">
    <location>
        <begin position="171"/>
        <end position="222"/>
    </location>
</feature>
<protein>
    <recommendedName>
        <fullName evidence="8">RRM domain-containing protein</fullName>
    </recommendedName>
</protein>
<dbReference type="FunFam" id="3.30.70.330:FF:000329">
    <property type="entry name" value="splicing factor U2AF-associated protein 2"/>
    <property type="match status" value="1"/>
</dbReference>
<dbReference type="Gramene" id="PUZ62857">
    <property type="protein sequence ID" value="PUZ62857"/>
    <property type="gene ID" value="GQ55_3G020400"/>
</dbReference>
<dbReference type="Proteomes" id="UP000244336">
    <property type="component" value="Chromosome 3"/>
</dbReference>
<dbReference type="CDD" id="cd12281">
    <property type="entry name" value="RRM1_TatSF1_like"/>
    <property type="match status" value="1"/>
</dbReference>
<dbReference type="EMBL" id="CM009751">
    <property type="protein sequence ID" value="PUZ62857.1"/>
    <property type="molecule type" value="Genomic_DNA"/>
</dbReference>
<dbReference type="GO" id="GO:0000398">
    <property type="term" value="P:mRNA splicing, via spliceosome"/>
    <property type="evidence" value="ECO:0007669"/>
    <property type="project" value="InterPro"/>
</dbReference>
<dbReference type="Pfam" id="PF00076">
    <property type="entry name" value="RRM_1"/>
    <property type="match status" value="2"/>
</dbReference>
<keyword evidence="3" id="KW-0677">Repeat</keyword>
<dbReference type="FunFam" id="3.30.70.330:FF:000105">
    <property type="entry name" value="HIV Tat-specific factor 1 homolog"/>
    <property type="match status" value="1"/>
</dbReference>
<gene>
    <name evidence="9" type="ORF">GQ55_3G020400</name>
</gene>
<evidence type="ECO:0000256" key="2">
    <source>
        <dbReference type="ARBA" id="ARBA00022664"/>
    </source>
</evidence>
<evidence type="ECO:0000256" key="4">
    <source>
        <dbReference type="ARBA" id="ARBA00022884"/>
    </source>
</evidence>
<dbReference type="GO" id="GO:0005684">
    <property type="term" value="C:U2-type spliceosomal complex"/>
    <property type="evidence" value="ECO:0007669"/>
    <property type="project" value="TreeGrafter"/>
</dbReference>
<sequence>MPMETSGAAAAAGEVGWYVLGPNQESVGPYALTELQEHFANGYLNESTILWAEGRTEWMPLSSIPELHSAVTTKDQPEQAAPDAEDDFEKFQKEVTEAKAEAEALKGSAEDGDERPATPPDGEEFTDDDGTIYKWDRTLRAWVPQNDASGKKDDYALEEMTFALEEEVFQAPDIPGPSALEEINTLAENKNKESDKADKRGEKKRKSSEKPAEKKEANKPPDSWFDLKVNTHVYVNGLPDDVTVEEIVEVFSKCGIIKEDPETKKPRVKVYTDKETGRKKGDALVTYLKEPSVALAVQLLDGTSFRPGGKTLMSVSPAKFEQKGDVFIAKKTDKQKKRRTKKVEDKMLGWGGHDDKKITIPTTIILRHMFTPAELRADEELLCELEEDVKEECAKFGPVDNVKVCENHPQGVILVKFKDRKDGSKCIEKMNGRWFGGRQIHASEDDGSVNHTLIRDYDAEVSRLDRFGEELEEST</sequence>
<dbReference type="Pfam" id="PF14237">
    <property type="entry name" value="GYF_2"/>
    <property type="match status" value="1"/>
</dbReference>
<dbReference type="InterPro" id="IPR034392">
    <property type="entry name" value="TatSF1-like_RRM1"/>
</dbReference>
<dbReference type="GO" id="GO:0005686">
    <property type="term" value="C:U2 snRNP"/>
    <property type="evidence" value="ECO:0007669"/>
    <property type="project" value="TreeGrafter"/>
</dbReference>
<dbReference type="InterPro" id="IPR035445">
    <property type="entry name" value="GYF-like_dom_sf"/>
</dbReference>
<dbReference type="STRING" id="1504633.A0A2T7E4U8"/>
<dbReference type="AlphaFoldDB" id="A0A2T7E4U8"/>
<evidence type="ECO:0000256" key="7">
    <source>
        <dbReference type="SAM" id="MobiDB-lite"/>
    </source>
</evidence>
<keyword evidence="4 6" id="KW-0694">RNA-binding</keyword>
<name>A0A2T7E4U8_9POAL</name>
<evidence type="ECO:0000259" key="8">
    <source>
        <dbReference type="PROSITE" id="PS50102"/>
    </source>
</evidence>
<feature type="domain" description="RRM" evidence="8">
    <location>
        <begin position="362"/>
        <end position="447"/>
    </location>
</feature>
<dbReference type="SMART" id="SM00361">
    <property type="entry name" value="RRM_1"/>
    <property type="match status" value="1"/>
</dbReference>
<dbReference type="SUPFAM" id="SSF54928">
    <property type="entry name" value="RNA-binding domain, RBD"/>
    <property type="match status" value="2"/>
</dbReference>
<comment type="similarity">
    <text evidence="1">Belongs to the HTATSF1 family.</text>
</comment>
<dbReference type="SMART" id="SM00360">
    <property type="entry name" value="RRM"/>
    <property type="match status" value="2"/>
</dbReference>
<dbReference type="PROSITE" id="PS50102">
    <property type="entry name" value="RRM"/>
    <property type="match status" value="2"/>
</dbReference>
<evidence type="ECO:0000313" key="9">
    <source>
        <dbReference type="EMBL" id="PUZ62857.1"/>
    </source>
</evidence>
<feature type="domain" description="RRM" evidence="8">
    <location>
        <begin position="231"/>
        <end position="312"/>
    </location>
</feature>
<evidence type="ECO:0000256" key="3">
    <source>
        <dbReference type="ARBA" id="ARBA00022737"/>
    </source>
</evidence>
<dbReference type="OrthoDB" id="10258585at2759"/>
<dbReference type="GO" id="GO:0003723">
    <property type="term" value="F:RNA binding"/>
    <property type="evidence" value="ECO:0007669"/>
    <property type="project" value="UniProtKB-UniRule"/>
</dbReference>
<dbReference type="InterPro" id="IPR003954">
    <property type="entry name" value="RRM_euk-type"/>
</dbReference>
<evidence type="ECO:0000256" key="6">
    <source>
        <dbReference type="PROSITE-ProRule" id="PRU00176"/>
    </source>
</evidence>
<dbReference type="PANTHER" id="PTHR15608:SF0">
    <property type="entry name" value="HIV TAT-SPECIFIC FACTOR 1"/>
    <property type="match status" value="1"/>
</dbReference>